<evidence type="ECO:0000313" key="2">
    <source>
        <dbReference type="Proteomes" id="UP000701801"/>
    </source>
</evidence>
<proteinExistence type="predicted"/>
<name>A0A9N9Q1L9_9HELO</name>
<evidence type="ECO:0000313" key="1">
    <source>
        <dbReference type="EMBL" id="CAG8982573.1"/>
    </source>
</evidence>
<dbReference type="AlphaFoldDB" id="A0A9N9Q1L9"/>
<dbReference type="InterPro" id="IPR032675">
    <property type="entry name" value="LRR_dom_sf"/>
</dbReference>
<gene>
    <name evidence="1" type="ORF">HYALB_00007289</name>
</gene>
<dbReference type="EMBL" id="CAJVRM010000651">
    <property type="protein sequence ID" value="CAG8982573.1"/>
    <property type="molecule type" value="Genomic_DNA"/>
</dbReference>
<organism evidence="1 2">
    <name type="scientific">Hymenoscyphus albidus</name>
    <dbReference type="NCBI Taxonomy" id="595503"/>
    <lineage>
        <taxon>Eukaryota</taxon>
        <taxon>Fungi</taxon>
        <taxon>Dikarya</taxon>
        <taxon>Ascomycota</taxon>
        <taxon>Pezizomycotina</taxon>
        <taxon>Leotiomycetes</taxon>
        <taxon>Helotiales</taxon>
        <taxon>Helotiaceae</taxon>
        <taxon>Hymenoscyphus</taxon>
    </lineage>
</organism>
<reference evidence="1" key="1">
    <citation type="submission" date="2021-07" db="EMBL/GenBank/DDBJ databases">
        <authorList>
            <person name="Durling M."/>
        </authorList>
    </citation>
    <scope>NUCLEOTIDE SEQUENCE</scope>
</reference>
<dbReference type="Proteomes" id="UP000701801">
    <property type="component" value="Unassembled WGS sequence"/>
</dbReference>
<protein>
    <recommendedName>
        <fullName evidence="3">F-box domain-containing protein</fullName>
    </recommendedName>
</protein>
<dbReference type="OrthoDB" id="3466677at2759"/>
<accession>A0A9N9Q1L9</accession>
<dbReference type="Gene3D" id="3.80.10.10">
    <property type="entry name" value="Ribonuclease Inhibitor"/>
    <property type="match status" value="1"/>
</dbReference>
<evidence type="ECO:0008006" key="3">
    <source>
        <dbReference type="Google" id="ProtNLM"/>
    </source>
</evidence>
<sequence length="586" mass="66849">MQGRAVRPAARVSNQTDRSAVPRGRWELCPIKTKCGHPRTSSAILMIRPPPPSSIEKHHHIMTNHPLPHRSPQRPAQDEPLSMPMILVPHSPKAKSHLQDQPMFKLPFEVLHEIFALTILLLNESTIFQRNRELALFPNKKRPASPLWALCLVCRQFNRLATPLLYQTLSISSHPKSVTYSAETLLHETLRQNTTLSALCKKLYIEFSDTVCVANPVERLIGESLPLLNNVTYLNISGGITQSVQTYGVVKLAVKSMRQLQELHLKRGAVGLLLAPIFTIMNFPHLKTLTLSGIMTQPRNPSVWPSENSEVTANFTSLKLYDFGEGEDGLSSLMQWTTRIEHFTFLGYIGHPSATNWTLGSILNHLKPHSSSLKILEVGQFASLQNVNFSSFKKLETIKVISQNIECTPEEAAAVFLTAPSLSSLTWHFATFLSHQDEWGPHPTSYFDSVDESQWDFKHPHPSWRYDFNLREAHWLKLFAEHMVAGKSLLRKIHIQLSPLKHGKKYSHELKKMMTEEYEECSLDEVREIVGPNGLEIVYRRPYLHLRDWWVFDLDPTVAFGPHHLPELPRHGPKGRHFPSFYNEDC</sequence>
<keyword evidence="2" id="KW-1185">Reference proteome</keyword>
<comment type="caution">
    <text evidence="1">The sequence shown here is derived from an EMBL/GenBank/DDBJ whole genome shotgun (WGS) entry which is preliminary data.</text>
</comment>
<dbReference type="SUPFAM" id="SSF52047">
    <property type="entry name" value="RNI-like"/>
    <property type="match status" value="1"/>
</dbReference>